<evidence type="ECO:0000313" key="4">
    <source>
        <dbReference type="EMBL" id="TXD89871.1"/>
    </source>
</evidence>
<proteinExistence type="predicted"/>
<evidence type="ECO:0000256" key="1">
    <source>
        <dbReference type="ARBA" id="ARBA00004196"/>
    </source>
</evidence>
<sequence>MIRKSLLAFFTLSLLLGCSSSDEGDSGSQNDGFDRQVMLSNWADNIIIPAYQDLNADLMDLSAQKEAFVNSPNQANLETLRASWLSAYKTWQYLEMFTSGKAEETNYVFQMNVYPTNVDDIEANIASGNYDLSNPNNNDAVGFPALDYLLFGLAETDAQILNAYTSNTKAEANKTYLSDVVNQMQSLTATVLNDWTGTYRDAFVNSTGNTATSATNKMTNDFIFYYEKGLRANKIGIPAGVFSAAPLSSKVEAFYNEEISKTLALEGLNAVQDFFNGKAYNSNATSGSFKAYLEYLNTINNGEDVSALINSQFNAARTKIESLDNNFVQQVETDNTQMTEAFDALQKVVVLLKIDMVQAMSIRLDYADSDGD</sequence>
<dbReference type="EMBL" id="VORO01000005">
    <property type="protein sequence ID" value="TXD89871.1"/>
    <property type="molecule type" value="Genomic_DNA"/>
</dbReference>
<gene>
    <name evidence="4" type="ORF">ESY86_06620</name>
</gene>
<organism evidence="4 5">
    <name type="scientific">Subsaximicrobium wynnwilliamsii</name>
    <dbReference type="NCBI Taxonomy" id="291179"/>
    <lineage>
        <taxon>Bacteria</taxon>
        <taxon>Pseudomonadati</taxon>
        <taxon>Bacteroidota</taxon>
        <taxon>Flavobacteriia</taxon>
        <taxon>Flavobacteriales</taxon>
        <taxon>Flavobacteriaceae</taxon>
        <taxon>Subsaximicrobium</taxon>
    </lineage>
</organism>
<dbReference type="Gene3D" id="1.20.1420.20">
    <property type="entry name" value="M75 peptidase, HXXE motif"/>
    <property type="match status" value="1"/>
</dbReference>
<evidence type="ECO:0000256" key="2">
    <source>
        <dbReference type="ARBA" id="ARBA00022729"/>
    </source>
</evidence>
<dbReference type="Pfam" id="PF09375">
    <property type="entry name" value="Peptidase_M75"/>
    <property type="match status" value="1"/>
</dbReference>
<feature type="domain" description="Imelysin-like" evidence="3">
    <location>
        <begin position="47"/>
        <end position="346"/>
    </location>
</feature>
<dbReference type="OrthoDB" id="650514at2"/>
<accession>A0A5C6ZI92</accession>
<evidence type="ECO:0000313" key="5">
    <source>
        <dbReference type="Proteomes" id="UP000321578"/>
    </source>
</evidence>
<dbReference type="Proteomes" id="UP000321578">
    <property type="component" value="Unassembled WGS sequence"/>
</dbReference>
<keyword evidence="5" id="KW-1185">Reference proteome</keyword>
<dbReference type="CDD" id="cd14659">
    <property type="entry name" value="Imelysin-like_IPPA"/>
    <property type="match status" value="1"/>
</dbReference>
<dbReference type="InterPro" id="IPR018976">
    <property type="entry name" value="Imelysin-like"/>
</dbReference>
<dbReference type="AlphaFoldDB" id="A0A5C6ZI92"/>
<comment type="caution">
    <text evidence="4">The sequence shown here is derived from an EMBL/GenBank/DDBJ whole genome shotgun (WGS) entry which is preliminary data.</text>
</comment>
<comment type="subcellular location">
    <subcellularLocation>
        <location evidence="1">Cell envelope</location>
    </subcellularLocation>
</comment>
<reference evidence="4 5" key="1">
    <citation type="submission" date="2019-08" db="EMBL/GenBank/DDBJ databases">
        <title>Genomes of Subsaximicrobium wynnwilliamsii strains.</title>
        <authorList>
            <person name="Bowman J.P."/>
        </authorList>
    </citation>
    <scope>NUCLEOTIDE SEQUENCE [LARGE SCALE GENOMIC DNA]</scope>
    <source>
        <strain evidence="4 5">2-80-2</strain>
    </source>
</reference>
<dbReference type="InterPro" id="IPR038352">
    <property type="entry name" value="Imelysin_sf"/>
</dbReference>
<name>A0A5C6ZI92_9FLAO</name>
<dbReference type="InterPro" id="IPR034984">
    <property type="entry name" value="Imelysin-like_IPPA"/>
</dbReference>
<dbReference type="RefSeq" id="WP_147085815.1">
    <property type="nucleotide sequence ID" value="NZ_VORM01000005.1"/>
</dbReference>
<protein>
    <submittedName>
        <fullName evidence="4">Imelysin family protein</fullName>
    </submittedName>
</protein>
<dbReference type="PROSITE" id="PS51257">
    <property type="entry name" value="PROKAR_LIPOPROTEIN"/>
    <property type="match status" value="1"/>
</dbReference>
<dbReference type="GO" id="GO:0030313">
    <property type="term" value="C:cell envelope"/>
    <property type="evidence" value="ECO:0007669"/>
    <property type="project" value="UniProtKB-SubCell"/>
</dbReference>
<evidence type="ECO:0000259" key="3">
    <source>
        <dbReference type="Pfam" id="PF09375"/>
    </source>
</evidence>
<keyword evidence="2" id="KW-0732">Signal</keyword>